<protein>
    <submittedName>
        <fullName evidence="3">Protein kinase domain-containing protein</fullName>
    </submittedName>
</protein>
<feature type="region of interest" description="Disordered" evidence="1">
    <location>
        <begin position="382"/>
        <end position="403"/>
    </location>
</feature>
<feature type="region of interest" description="Disordered" evidence="1">
    <location>
        <begin position="320"/>
        <end position="351"/>
    </location>
</feature>
<reference evidence="3" key="1">
    <citation type="submission" date="2016-11" db="UniProtKB">
        <authorList>
            <consortium name="WormBaseParasite"/>
        </authorList>
    </citation>
    <scope>IDENTIFICATION</scope>
</reference>
<feature type="compositionally biased region" description="Polar residues" evidence="1">
    <location>
        <begin position="118"/>
        <end position="128"/>
    </location>
</feature>
<name>A0A1I8JP08_9PLAT</name>
<dbReference type="AlphaFoldDB" id="A0A1I8JP08"/>
<dbReference type="Proteomes" id="UP000095280">
    <property type="component" value="Unplaced"/>
</dbReference>
<evidence type="ECO:0000313" key="3">
    <source>
        <dbReference type="WBParaSite" id="snap_masked-unitig_24383-processed-gene-0.0-mRNA-1"/>
    </source>
</evidence>
<evidence type="ECO:0000256" key="1">
    <source>
        <dbReference type="SAM" id="MobiDB-lite"/>
    </source>
</evidence>
<keyword evidence="2" id="KW-1185">Reference proteome</keyword>
<feature type="compositionally biased region" description="Basic and acidic residues" evidence="1">
    <location>
        <begin position="40"/>
        <end position="54"/>
    </location>
</feature>
<feature type="compositionally biased region" description="Low complexity" evidence="1">
    <location>
        <begin position="338"/>
        <end position="348"/>
    </location>
</feature>
<feature type="region of interest" description="Disordered" evidence="1">
    <location>
        <begin position="1"/>
        <end position="54"/>
    </location>
</feature>
<feature type="region of interest" description="Disordered" evidence="1">
    <location>
        <begin position="110"/>
        <end position="137"/>
    </location>
</feature>
<feature type="compositionally biased region" description="Polar residues" evidence="1">
    <location>
        <begin position="1"/>
        <end position="14"/>
    </location>
</feature>
<organism evidence="2 3">
    <name type="scientific">Macrostomum lignano</name>
    <dbReference type="NCBI Taxonomy" id="282301"/>
    <lineage>
        <taxon>Eukaryota</taxon>
        <taxon>Metazoa</taxon>
        <taxon>Spiralia</taxon>
        <taxon>Lophotrochozoa</taxon>
        <taxon>Platyhelminthes</taxon>
        <taxon>Rhabditophora</taxon>
        <taxon>Macrostomorpha</taxon>
        <taxon>Macrostomida</taxon>
        <taxon>Macrostomidae</taxon>
        <taxon>Macrostomum</taxon>
    </lineage>
</organism>
<proteinExistence type="predicted"/>
<feature type="compositionally biased region" description="Basic residues" evidence="1">
    <location>
        <begin position="26"/>
        <end position="39"/>
    </location>
</feature>
<accession>A0A1I8JP08</accession>
<feature type="region of interest" description="Disordered" evidence="1">
    <location>
        <begin position="497"/>
        <end position="541"/>
    </location>
</feature>
<dbReference type="WBParaSite" id="snap_masked-unitig_24383-processed-gene-0.0-mRNA-1">
    <property type="protein sequence ID" value="snap_masked-unitig_24383-processed-gene-0.0-mRNA-1"/>
    <property type="gene ID" value="snap_masked-unitig_24383-processed-gene-0.0"/>
</dbReference>
<sequence>KAQASPSSQQSNWRTEAAESRTAHAVGKRIRKSAAPRRPYRSEDQSRPEARYSRARDSLTVANHAFSVSASPAHGGSGAFVGNSSQKLAAPSSGLLSRSLRIAADSFSNSKTASSSSCLKQPTCSSRHSAWPNGTPDSLGSECAETDLLSHLYGHRGPTLAADRLAERIASFAWVPGSALLSGWGGSLNGPTTPVRSAFRTCAGRSADLSSRSRKSSYAALDSLAYIDLVLFSHGQRPEAALLATSVGTATAPRCVPDSVLISTAHKKDNRLVTTRRRTGRCSADRPPTRTASFSSWSCHVYQLEAEQAGLDFIRRRSTAAARPGRPRRLEASFLAAPGPGSSSSMGGRQVGLKTSGPRSLCCSNSSATLCWQLPPTTAAGNVGKPRASSDSHAPLASSHEDDALTDERCCADSFGQPPAPSSTKYKELQAVQHTEYEYMGLPGAARGAQVVQERPAAEAAAGRNAEQWAVAQASDREAPLSSVPAEVGGDCGRCGGATKPARLPPRSASRLQRRAAPFSVGAKFPSTGNIKARQFQPPAA</sequence>
<evidence type="ECO:0000313" key="2">
    <source>
        <dbReference type="Proteomes" id="UP000095280"/>
    </source>
</evidence>